<proteinExistence type="predicted"/>
<reference evidence="1" key="1">
    <citation type="submission" date="2023-11" db="EMBL/GenBank/DDBJ databases">
        <authorList>
            <person name="Alioto T."/>
            <person name="Alioto T."/>
            <person name="Gomez Garrido J."/>
        </authorList>
    </citation>
    <scope>NUCLEOTIDE SEQUENCE</scope>
</reference>
<keyword evidence="2" id="KW-1185">Reference proteome</keyword>
<dbReference type="EMBL" id="CAVMBE010000044">
    <property type="protein sequence ID" value="CAK4031106.1"/>
    <property type="molecule type" value="Genomic_DNA"/>
</dbReference>
<gene>
    <name evidence="1" type="ORF">LECACI_7A006264</name>
</gene>
<evidence type="ECO:0000313" key="2">
    <source>
        <dbReference type="Proteomes" id="UP001296104"/>
    </source>
</evidence>
<protein>
    <submittedName>
        <fullName evidence="1">Uncharacterized protein</fullName>
    </submittedName>
</protein>
<organism evidence="1 2">
    <name type="scientific">Lecanosticta acicola</name>
    <dbReference type="NCBI Taxonomy" id="111012"/>
    <lineage>
        <taxon>Eukaryota</taxon>
        <taxon>Fungi</taxon>
        <taxon>Dikarya</taxon>
        <taxon>Ascomycota</taxon>
        <taxon>Pezizomycotina</taxon>
        <taxon>Dothideomycetes</taxon>
        <taxon>Dothideomycetidae</taxon>
        <taxon>Mycosphaerellales</taxon>
        <taxon>Mycosphaerellaceae</taxon>
        <taxon>Lecanosticta</taxon>
    </lineage>
</organism>
<comment type="caution">
    <text evidence="1">The sequence shown here is derived from an EMBL/GenBank/DDBJ whole genome shotgun (WGS) entry which is preliminary data.</text>
</comment>
<accession>A0AAI8Z2B6</accession>
<evidence type="ECO:0000313" key="1">
    <source>
        <dbReference type="EMBL" id="CAK4031106.1"/>
    </source>
</evidence>
<sequence>MSPQPPTRANGTAPTADCPFLELPVELRLDIYAYAVLDYREITVGTAKLDGSHADIVHRLYGSGRSPFPGIPHHHEPVVDTRYQPALLSPAKPAVIPLTPANLDPRETTYEHTQTAYHTLSLLCKQVNDELKSHFAIPYSSPHMTRSERSKMLTFSSSYSSRRETSLFVQYPHGLHLLHTVTPQLLRQSRSVHLAGTYIPRSFCPPRAACLGPRLAPPQEKLHGDVIPESTSQLADLIKGMFGPDAPNPVEKMEMRIYYPGDDSYSTVWGDDSSPIVVALRHVHLGEVGIEIWRGRYGTGVYLTVSPTSEKKRVVSTVWRRLEEGRRGEPECGSWVVDSDWPAWNAEYEMSEGPRGDTIISVPR</sequence>
<dbReference type="AlphaFoldDB" id="A0AAI8Z2B6"/>
<dbReference type="Proteomes" id="UP001296104">
    <property type="component" value="Unassembled WGS sequence"/>
</dbReference>
<name>A0AAI8Z2B6_9PEZI</name>